<reference evidence="4 5" key="1">
    <citation type="submission" date="2016-11" db="EMBL/GenBank/DDBJ databases">
        <authorList>
            <person name="Jaros S."/>
            <person name="Januszkiewicz K."/>
            <person name="Wedrychowicz H."/>
        </authorList>
    </citation>
    <scope>NUCLEOTIDE SEQUENCE [LARGE SCALE GENOMIC DNA]</scope>
    <source>
        <strain evidence="4 5">DSM 25479</strain>
    </source>
</reference>
<dbReference type="InterPro" id="IPR007431">
    <property type="entry name" value="ACP_PD"/>
</dbReference>
<dbReference type="STRING" id="1118202.SAMN05443429_11169"/>
<proteinExistence type="predicted"/>
<dbReference type="PANTHER" id="PTHR38764">
    <property type="entry name" value="ACYL CARRIER PROTEIN PHOSPHODIESTERASE"/>
    <property type="match status" value="1"/>
</dbReference>
<evidence type="ECO:0000256" key="2">
    <source>
        <dbReference type="ARBA" id="ARBA00022801"/>
    </source>
</evidence>
<name>A0A1M6H8E7_9FLAO</name>
<dbReference type="Proteomes" id="UP000184335">
    <property type="component" value="Unassembled WGS sequence"/>
</dbReference>
<evidence type="ECO:0000313" key="4">
    <source>
        <dbReference type="EMBL" id="SHJ18456.1"/>
    </source>
</evidence>
<dbReference type="PANTHER" id="PTHR38764:SF1">
    <property type="entry name" value="ACYL CARRIER PROTEIN PHOSPHODIESTERASE"/>
    <property type="match status" value="1"/>
</dbReference>
<organism evidence="4 5">
    <name type="scientific">Cruoricaptor ignavus</name>
    <dbReference type="NCBI Taxonomy" id="1118202"/>
    <lineage>
        <taxon>Bacteria</taxon>
        <taxon>Pseudomonadati</taxon>
        <taxon>Bacteroidota</taxon>
        <taxon>Flavobacteriia</taxon>
        <taxon>Flavobacteriales</taxon>
        <taxon>Weeksellaceae</taxon>
        <taxon>Cruoricaptor</taxon>
    </lineage>
</organism>
<accession>A0A1M6H8E7</accession>
<keyword evidence="3" id="KW-0443">Lipid metabolism</keyword>
<dbReference type="EMBL" id="FQYI01000011">
    <property type="protein sequence ID" value="SHJ18456.1"/>
    <property type="molecule type" value="Genomic_DNA"/>
</dbReference>
<gene>
    <name evidence="4" type="ORF">SAMN05443429_11169</name>
</gene>
<dbReference type="GO" id="GO:0006633">
    <property type="term" value="P:fatty acid biosynthetic process"/>
    <property type="evidence" value="ECO:0007669"/>
    <property type="project" value="InterPro"/>
</dbReference>
<dbReference type="RefSeq" id="WP_073180766.1">
    <property type="nucleotide sequence ID" value="NZ_FQYI01000011.1"/>
</dbReference>
<keyword evidence="5" id="KW-1185">Reference proteome</keyword>
<evidence type="ECO:0000256" key="3">
    <source>
        <dbReference type="ARBA" id="ARBA00023098"/>
    </source>
</evidence>
<keyword evidence="1" id="KW-0444">Lipid biosynthesis</keyword>
<dbReference type="OrthoDB" id="8442777at2"/>
<sequence length="198" mass="23540">MNHLAHAFLSFSDEQLVGNMMADFIRNRERFLYPAEIQKGIALHREIDSYTDAHAEIREAKKVFKPIVGLYAGAFVDVSFDYFLAEKLAENQRDFKRFTQKTYRTLFRFSDVLPKNFLAVLENMAKNDWLFNYQTEKGIFYSFQNVLNKARYLDPQLPVFEVFTENKAQLRQHFVNFFPDLQLHAENFAKNWNGWQKK</sequence>
<evidence type="ECO:0000256" key="1">
    <source>
        <dbReference type="ARBA" id="ARBA00022516"/>
    </source>
</evidence>
<protein>
    <submittedName>
        <fullName evidence="4">Acyl carrier protein phosphodiesterase</fullName>
    </submittedName>
</protein>
<dbReference type="Pfam" id="PF04336">
    <property type="entry name" value="ACP_PD"/>
    <property type="match status" value="1"/>
</dbReference>
<evidence type="ECO:0000313" key="5">
    <source>
        <dbReference type="Proteomes" id="UP000184335"/>
    </source>
</evidence>
<keyword evidence="2" id="KW-0378">Hydrolase</keyword>
<dbReference type="AlphaFoldDB" id="A0A1M6H8E7"/>
<dbReference type="GO" id="GO:0008770">
    <property type="term" value="F:[acyl-carrier-protein] phosphodiesterase activity"/>
    <property type="evidence" value="ECO:0007669"/>
    <property type="project" value="InterPro"/>
</dbReference>